<dbReference type="InterPro" id="IPR053136">
    <property type="entry name" value="UTP_pyrophosphatase-like"/>
</dbReference>
<organism evidence="2 3">
    <name type="scientific">Sphingomonas telluris</name>
    <dbReference type="NCBI Taxonomy" id="2907998"/>
    <lineage>
        <taxon>Bacteria</taxon>
        <taxon>Pseudomonadati</taxon>
        <taxon>Pseudomonadota</taxon>
        <taxon>Alphaproteobacteria</taxon>
        <taxon>Sphingomonadales</taxon>
        <taxon>Sphingomonadaceae</taxon>
        <taxon>Sphingomonas</taxon>
    </lineage>
</organism>
<gene>
    <name evidence="2" type="ORF">LZ016_12160</name>
</gene>
<sequence length="209" mass="23215">MRLRLDERRGVLKLTGPLRMNRKVALAWAAEQREWVQAQLGAMLPSEPLESGARIPVEGEEVELVWSPTAPRTPKLTGGRLTCGGPQDGFARRIELFLKRRALDVLSSETAEIAQRAGVTVKAVGVGDADTRWGSCSSAGRIRYSWRLILAPPEARRYVVAHEVAHLRHMDHGREFKALESELFGGDADAARLLLRRVGGRLKRIGRSH</sequence>
<proteinExistence type="predicted"/>
<name>A0ABS9VPE3_9SPHN</name>
<reference evidence="2 3" key="1">
    <citation type="submission" date="2022-03" db="EMBL/GenBank/DDBJ databases">
        <authorList>
            <person name="Jo J.-H."/>
            <person name="Im W.-T."/>
        </authorList>
    </citation>
    <scope>NUCLEOTIDE SEQUENCE [LARGE SCALE GENOMIC DNA]</scope>
    <source>
        <strain evidence="2 3">SM33</strain>
    </source>
</reference>
<evidence type="ECO:0000259" key="1">
    <source>
        <dbReference type="Pfam" id="PF01863"/>
    </source>
</evidence>
<keyword evidence="3" id="KW-1185">Reference proteome</keyword>
<dbReference type="Gene3D" id="3.30.2010.10">
    <property type="entry name" value="Metalloproteases ('zincins'), catalytic domain"/>
    <property type="match status" value="1"/>
</dbReference>
<dbReference type="PANTHER" id="PTHR30399:SF1">
    <property type="entry name" value="UTP PYROPHOSPHATASE"/>
    <property type="match status" value="1"/>
</dbReference>
<comment type="caution">
    <text evidence="2">The sequence shown here is derived from an EMBL/GenBank/DDBJ whole genome shotgun (WGS) entry which is preliminary data.</text>
</comment>
<protein>
    <submittedName>
        <fullName evidence="2">M48 family metallopeptidase</fullName>
    </submittedName>
</protein>
<dbReference type="PANTHER" id="PTHR30399">
    <property type="entry name" value="UNCHARACTERIZED PROTEIN YGJP"/>
    <property type="match status" value="1"/>
</dbReference>
<accession>A0ABS9VPE3</accession>
<dbReference type="InterPro" id="IPR002725">
    <property type="entry name" value="YgjP-like_metallopeptidase"/>
</dbReference>
<feature type="domain" description="YgjP-like metallopeptidase" evidence="1">
    <location>
        <begin position="2"/>
        <end position="185"/>
    </location>
</feature>
<dbReference type="Proteomes" id="UP001203058">
    <property type="component" value="Unassembled WGS sequence"/>
</dbReference>
<dbReference type="RefSeq" id="WP_241447732.1">
    <property type="nucleotide sequence ID" value="NZ_JAKZHW010000002.1"/>
</dbReference>
<evidence type="ECO:0000313" key="2">
    <source>
        <dbReference type="EMBL" id="MCH8616846.1"/>
    </source>
</evidence>
<dbReference type="EMBL" id="JAKZHW010000002">
    <property type="protein sequence ID" value="MCH8616846.1"/>
    <property type="molecule type" value="Genomic_DNA"/>
</dbReference>
<dbReference type="CDD" id="cd07344">
    <property type="entry name" value="M48_yhfN_like"/>
    <property type="match status" value="1"/>
</dbReference>
<evidence type="ECO:0000313" key="3">
    <source>
        <dbReference type="Proteomes" id="UP001203058"/>
    </source>
</evidence>
<dbReference type="Pfam" id="PF01863">
    <property type="entry name" value="YgjP-like"/>
    <property type="match status" value="1"/>
</dbReference>